<dbReference type="SUPFAM" id="SSF52540">
    <property type="entry name" value="P-loop containing nucleoside triphosphate hydrolases"/>
    <property type="match status" value="1"/>
</dbReference>
<dbReference type="Pfam" id="PF16360">
    <property type="entry name" value="GTP-bdg_M"/>
    <property type="match status" value="1"/>
</dbReference>
<dbReference type="HAMAP" id="MF_00900">
    <property type="entry name" value="GTPase_HflX"/>
    <property type="match status" value="1"/>
</dbReference>
<protein>
    <recommendedName>
        <fullName evidence="6">GTPase HflX</fullName>
    </recommendedName>
    <alternativeName>
        <fullName evidence="6">GTP-binding protein HflX</fullName>
    </alternativeName>
</protein>
<dbReference type="InterPro" id="IPR030394">
    <property type="entry name" value="G_HFLX_dom"/>
</dbReference>
<keyword evidence="5 6" id="KW-0342">GTP-binding</keyword>
<evidence type="ECO:0000256" key="5">
    <source>
        <dbReference type="ARBA" id="ARBA00023134"/>
    </source>
</evidence>
<keyword evidence="1 6" id="KW-0963">Cytoplasm</keyword>
<dbReference type="Pfam" id="PF01926">
    <property type="entry name" value="MMR_HSR1"/>
    <property type="match status" value="1"/>
</dbReference>
<dbReference type="InterPro" id="IPR006073">
    <property type="entry name" value="GTP-bd"/>
</dbReference>
<comment type="similarity">
    <text evidence="6">Belongs to the TRAFAC class OBG-HflX-like GTPase superfamily. HflX GTPase family.</text>
</comment>
<evidence type="ECO:0000313" key="10">
    <source>
        <dbReference type="Proteomes" id="UP000070366"/>
    </source>
</evidence>
<keyword evidence="7" id="KW-0175">Coiled coil</keyword>
<dbReference type="GO" id="GO:0046872">
    <property type="term" value="F:metal ion binding"/>
    <property type="evidence" value="ECO:0007669"/>
    <property type="project" value="UniProtKB-KW"/>
</dbReference>
<dbReference type="AlphaFoldDB" id="A0A136Q3V7"/>
<dbReference type="Pfam" id="PF13167">
    <property type="entry name" value="GTP-bdg_N"/>
    <property type="match status" value="1"/>
</dbReference>
<dbReference type="GO" id="GO:0003924">
    <property type="term" value="F:GTPase activity"/>
    <property type="evidence" value="ECO:0007669"/>
    <property type="project" value="UniProtKB-UniRule"/>
</dbReference>
<evidence type="ECO:0000313" key="9">
    <source>
        <dbReference type="EMBL" id="KXK65317.1"/>
    </source>
</evidence>
<evidence type="ECO:0000256" key="1">
    <source>
        <dbReference type="ARBA" id="ARBA00022490"/>
    </source>
</evidence>
<dbReference type="STRING" id="626937.HMPREF3293_01907"/>
<evidence type="ECO:0000256" key="4">
    <source>
        <dbReference type="ARBA" id="ARBA00022842"/>
    </source>
</evidence>
<comment type="caution">
    <text evidence="9">The sequence shown here is derived from an EMBL/GenBank/DDBJ whole genome shotgun (WGS) entry which is preliminary data.</text>
</comment>
<dbReference type="InterPro" id="IPR027417">
    <property type="entry name" value="P-loop_NTPase"/>
</dbReference>
<proteinExistence type="inferred from homology"/>
<evidence type="ECO:0000256" key="2">
    <source>
        <dbReference type="ARBA" id="ARBA00022723"/>
    </source>
</evidence>
<reference evidence="9 10" key="1">
    <citation type="submission" date="2016-02" db="EMBL/GenBank/DDBJ databases">
        <authorList>
            <person name="Wen L."/>
            <person name="He K."/>
            <person name="Yang H."/>
        </authorList>
    </citation>
    <scope>NUCLEOTIDE SEQUENCE [LARGE SCALE GENOMIC DNA]</scope>
    <source>
        <strain evidence="9 10">DSM 22607</strain>
    </source>
</reference>
<dbReference type="Gene3D" id="3.40.50.11060">
    <property type="entry name" value="GTPase HflX, N-terminal domain"/>
    <property type="match status" value="1"/>
</dbReference>
<organism evidence="9 10">
    <name type="scientific">Christensenella minuta</name>
    <dbReference type="NCBI Taxonomy" id="626937"/>
    <lineage>
        <taxon>Bacteria</taxon>
        <taxon>Bacillati</taxon>
        <taxon>Bacillota</taxon>
        <taxon>Clostridia</taxon>
        <taxon>Christensenellales</taxon>
        <taxon>Christensenellaceae</taxon>
        <taxon>Christensenella</taxon>
    </lineage>
</organism>
<accession>A0A136Q3V7</accession>
<dbReference type="PANTHER" id="PTHR10229:SF0">
    <property type="entry name" value="GTP-BINDING PROTEIN 6-RELATED"/>
    <property type="match status" value="1"/>
</dbReference>
<comment type="subunit">
    <text evidence="6">Monomer. Associates with the 50S ribosomal subunit.</text>
</comment>
<evidence type="ECO:0000256" key="3">
    <source>
        <dbReference type="ARBA" id="ARBA00022741"/>
    </source>
</evidence>
<dbReference type="InterPro" id="IPR042108">
    <property type="entry name" value="GTPase_HflX_N_sf"/>
</dbReference>
<dbReference type="PRINTS" id="PR00326">
    <property type="entry name" value="GTP1OBG"/>
</dbReference>
<dbReference type="PANTHER" id="PTHR10229">
    <property type="entry name" value="GTP-BINDING PROTEIN HFLX"/>
    <property type="match status" value="1"/>
</dbReference>
<dbReference type="Proteomes" id="UP000070366">
    <property type="component" value="Unassembled WGS sequence"/>
</dbReference>
<dbReference type="Gene3D" id="6.10.250.2860">
    <property type="match status" value="1"/>
</dbReference>
<dbReference type="EMBL" id="LSZW01000062">
    <property type="protein sequence ID" value="KXK65317.1"/>
    <property type="molecule type" value="Genomic_DNA"/>
</dbReference>
<evidence type="ECO:0000256" key="6">
    <source>
        <dbReference type="HAMAP-Rule" id="MF_00900"/>
    </source>
</evidence>
<name>A0A136Q3V7_9FIRM</name>
<evidence type="ECO:0000256" key="7">
    <source>
        <dbReference type="SAM" id="Coils"/>
    </source>
</evidence>
<feature type="coiled-coil region" evidence="7">
    <location>
        <begin position="208"/>
        <end position="270"/>
    </location>
</feature>
<sequence length="595" mass="65033">MPRCGQKAFVSGIINNMNEIHGNTAGLRSRTVEELKGLYEFKLSPQEFASEDMLFEMARLTEVTGKEISVFLSRGGRVLDVSVGTDKSVKLPYMRVRRGSAGVSGIRAIHTHPGGSPMLSNVDIGSLISSRFDAMAAVSVKDGKAAAMCVGFIGETLDQAKVTGPFRPGRIPQQALMYEIAAATERTQNLVRMHETEDAPERAVLVGLNALQQSMEELARLAETAGAEVVGSVTQNRDRDRAYYIGKGKAQELSLQMSALDADIAIMNDELSPLETRNLEETLGVKVVDRTMLILDIFAAHARTREGRLQVELAQLQYTLPRLAGEGVSLSRLGGGIGTRGPGEKKIEIDRRRIRRRIFELQQEIDKVAEQRELRRTARRENDVKEVALVGYTNAGKSSLLNALTNAGVRAEDKLFATLDPVTRRVVLPDVGETVFTDTVGFIEKLPHDLVSAFRSTLEEVTRADLLLLVTDASSPNAEGQMEVVRELLSSLHANETPKILVMNKADRLAQVPAAGQDTVYISAKTGEGLRTLLSLVAEKLAPQLMTYCGTLGYDRGDLLALVNRDGKDVAMDYRPDGVHVEATLPVETIKKLKS</sequence>
<feature type="coiled-coil region" evidence="7">
    <location>
        <begin position="351"/>
        <end position="381"/>
    </location>
</feature>
<keyword evidence="4" id="KW-0460">Magnesium</keyword>
<dbReference type="GO" id="GO:0005525">
    <property type="term" value="F:GTP binding"/>
    <property type="evidence" value="ECO:0007669"/>
    <property type="project" value="UniProtKB-UniRule"/>
</dbReference>
<dbReference type="PROSITE" id="PS51705">
    <property type="entry name" value="G_HFLX"/>
    <property type="match status" value="1"/>
</dbReference>
<feature type="domain" description="Hflx-type G" evidence="8">
    <location>
        <begin position="385"/>
        <end position="545"/>
    </location>
</feature>
<dbReference type="GO" id="GO:0043022">
    <property type="term" value="F:ribosome binding"/>
    <property type="evidence" value="ECO:0007669"/>
    <property type="project" value="TreeGrafter"/>
</dbReference>
<comment type="subcellular location">
    <subcellularLocation>
        <location evidence="6">Cytoplasm</location>
    </subcellularLocation>
    <text evidence="6">May associate with membranes.</text>
</comment>
<dbReference type="InterPro" id="IPR032305">
    <property type="entry name" value="GTP-bd_M"/>
</dbReference>
<dbReference type="InterPro" id="IPR025121">
    <property type="entry name" value="GTPase_HflX_N"/>
</dbReference>
<keyword evidence="3 6" id="KW-0547">Nucleotide-binding</keyword>
<keyword evidence="2" id="KW-0479">Metal-binding</keyword>
<dbReference type="Gene3D" id="3.40.50.300">
    <property type="entry name" value="P-loop containing nucleotide triphosphate hydrolases"/>
    <property type="match status" value="1"/>
</dbReference>
<gene>
    <name evidence="6" type="primary">hflX</name>
    <name evidence="9" type="ORF">HMPREF3293_01907</name>
</gene>
<comment type="function">
    <text evidence="6">GTPase that associates with the 50S ribosomal subunit and may have a role during protein synthesis or ribosome biogenesis.</text>
</comment>
<dbReference type="InterPro" id="IPR016496">
    <property type="entry name" value="GTPase_HflX"/>
</dbReference>
<dbReference type="NCBIfam" id="TIGR03156">
    <property type="entry name" value="GTP_HflX"/>
    <property type="match status" value="1"/>
</dbReference>
<dbReference type="CDD" id="cd01878">
    <property type="entry name" value="HflX"/>
    <property type="match status" value="1"/>
</dbReference>
<evidence type="ECO:0000259" key="8">
    <source>
        <dbReference type="PROSITE" id="PS51705"/>
    </source>
</evidence>
<dbReference type="PATRIC" id="fig|626937.4.peg.1885"/>
<dbReference type="GO" id="GO:0005737">
    <property type="term" value="C:cytoplasm"/>
    <property type="evidence" value="ECO:0007669"/>
    <property type="project" value="UniProtKB-SubCell"/>
</dbReference>
<dbReference type="FunFam" id="3.40.50.11060:FF:000001">
    <property type="entry name" value="GTPase HflX"/>
    <property type="match status" value="1"/>
</dbReference>
<keyword evidence="10" id="KW-1185">Reference proteome</keyword>